<dbReference type="Proteomes" id="UP001275084">
    <property type="component" value="Unassembled WGS sequence"/>
</dbReference>
<reference evidence="2" key="1">
    <citation type="journal article" date="2023" name="Mol. Phylogenet. Evol.">
        <title>Genome-scale phylogeny and comparative genomics of the fungal order Sordariales.</title>
        <authorList>
            <person name="Hensen N."/>
            <person name="Bonometti L."/>
            <person name="Westerberg I."/>
            <person name="Brannstrom I.O."/>
            <person name="Guillou S."/>
            <person name="Cros-Aarteil S."/>
            <person name="Calhoun S."/>
            <person name="Haridas S."/>
            <person name="Kuo A."/>
            <person name="Mondo S."/>
            <person name="Pangilinan J."/>
            <person name="Riley R."/>
            <person name="LaButti K."/>
            <person name="Andreopoulos B."/>
            <person name="Lipzen A."/>
            <person name="Chen C."/>
            <person name="Yan M."/>
            <person name="Daum C."/>
            <person name="Ng V."/>
            <person name="Clum A."/>
            <person name="Steindorff A."/>
            <person name="Ohm R.A."/>
            <person name="Martin F."/>
            <person name="Silar P."/>
            <person name="Natvig D.O."/>
            <person name="Lalanne C."/>
            <person name="Gautier V."/>
            <person name="Ament-Velasquez S.L."/>
            <person name="Kruys A."/>
            <person name="Hutchinson M.I."/>
            <person name="Powell A.J."/>
            <person name="Barry K."/>
            <person name="Miller A.N."/>
            <person name="Grigoriev I.V."/>
            <person name="Debuchy R."/>
            <person name="Gladieux P."/>
            <person name="Hiltunen Thoren M."/>
            <person name="Johannesson H."/>
        </authorList>
    </citation>
    <scope>NUCLEOTIDE SEQUENCE</scope>
    <source>
        <strain evidence="2">CBS 955.72</strain>
    </source>
</reference>
<feature type="compositionally biased region" description="Polar residues" evidence="1">
    <location>
        <begin position="718"/>
        <end position="730"/>
    </location>
</feature>
<keyword evidence="3" id="KW-1185">Reference proteome</keyword>
<dbReference type="AlphaFoldDB" id="A0AAJ0HPY7"/>
<reference evidence="2" key="2">
    <citation type="submission" date="2023-06" db="EMBL/GenBank/DDBJ databases">
        <authorList>
            <consortium name="Lawrence Berkeley National Laboratory"/>
            <person name="Haridas S."/>
            <person name="Hensen N."/>
            <person name="Bonometti L."/>
            <person name="Westerberg I."/>
            <person name="Brannstrom I.O."/>
            <person name="Guillou S."/>
            <person name="Cros-Aarteil S."/>
            <person name="Calhoun S."/>
            <person name="Kuo A."/>
            <person name="Mondo S."/>
            <person name="Pangilinan J."/>
            <person name="Riley R."/>
            <person name="Labutti K."/>
            <person name="Andreopoulos B."/>
            <person name="Lipzen A."/>
            <person name="Chen C."/>
            <person name="Yanf M."/>
            <person name="Daum C."/>
            <person name="Ng V."/>
            <person name="Clum A."/>
            <person name="Steindorff A."/>
            <person name="Ohm R."/>
            <person name="Martin F."/>
            <person name="Silar P."/>
            <person name="Natvig D."/>
            <person name="Lalanne C."/>
            <person name="Gautier V."/>
            <person name="Ament-Velasquez S.L."/>
            <person name="Kruys A."/>
            <person name="Hutchinson M.I."/>
            <person name="Powell A.J."/>
            <person name="Barry K."/>
            <person name="Miller A.N."/>
            <person name="Grigoriev I.V."/>
            <person name="Debuchy R."/>
            <person name="Gladieux P."/>
            <person name="Thoren M.H."/>
            <person name="Johannesson H."/>
        </authorList>
    </citation>
    <scope>NUCLEOTIDE SEQUENCE</scope>
    <source>
        <strain evidence="2">CBS 955.72</strain>
    </source>
</reference>
<protein>
    <submittedName>
        <fullName evidence="2">Uncharacterized protein</fullName>
    </submittedName>
</protein>
<dbReference type="EMBL" id="JAUIQD010000002">
    <property type="protein sequence ID" value="KAK3359053.1"/>
    <property type="molecule type" value="Genomic_DNA"/>
</dbReference>
<evidence type="ECO:0000256" key="1">
    <source>
        <dbReference type="SAM" id="MobiDB-lite"/>
    </source>
</evidence>
<feature type="region of interest" description="Disordered" evidence="1">
    <location>
        <begin position="36"/>
        <end position="74"/>
    </location>
</feature>
<feature type="region of interest" description="Disordered" evidence="1">
    <location>
        <begin position="126"/>
        <end position="211"/>
    </location>
</feature>
<feature type="compositionally biased region" description="Pro residues" evidence="1">
    <location>
        <begin position="362"/>
        <end position="371"/>
    </location>
</feature>
<dbReference type="PANTHER" id="PTHR48125">
    <property type="entry name" value="LP07818P1"/>
    <property type="match status" value="1"/>
</dbReference>
<feature type="region of interest" description="Disordered" evidence="1">
    <location>
        <begin position="747"/>
        <end position="791"/>
    </location>
</feature>
<comment type="caution">
    <text evidence="2">The sequence shown here is derived from an EMBL/GenBank/DDBJ whole genome shotgun (WGS) entry which is preliminary data.</text>
</comment>
<feature type="region of interest" description="Disordered" evidence="1">
    <location>
        <begin position="629"/>
        <end position="679"/>
    </location>
</feature>
<evidence type="ECO:0000313" key="3">
    <source>
        <dbReference type="Proteomes" id="UP001275084"/>
    </source>
</evidence>
<feature type="compositionally biased region" description="Polar residues" evidence="1">
    <location>
        <begin position="763"/>
        <end position="779"/>
    </location>
</feature>
<gene>
    <name evidence="2" type="ORF">B0T25DRAFT_84921</name>
</gene>
<feature type="compositionally biased region" description="Low complexity" evidence="1">
    <location>
        <begin position="629"/>
        <end position="643"/>
    </location>
</feature>
<organism evidence="2 3">
    <name type="scientific">Lasiosphaeria hispida</name>
    <dbReference type="NCBI Taxonomy" id="260671"/>
    <lineage>
        <taxon>Eukaryota</taxon>
        <taxon>Fungi</taxon>
        <taxon>Dikarya</taxon>
        <taxon>Ascomycota</taxon>
        <taxon>Pezizomycotina</taxon>
        <taxon>Sordariomycetes</taxon>
        <taxon>Sordariomycetidae</taxon>
        <taxon>Sordariales</taxon>
        <taxon>Lasiosphaeriaceae</taxon>
        <taxon>Lasiosphaeria</taxon>
    </lineage>
</organism>
<sequence length="791" mass="84913">MAMADNPDRPPVDAKELEEILKQAMLDDIGIARLDDLPMEDGENRHAHRGGHAPPVRRPQTLGERNEQGRNRQQVQNMWRVAIETGAFNDDDAEAVKGLDDLGGGRIYATARERTSGILHNMGMNFGHGYGRPKPGVRLPPQNPLSRPQEPVAHRQEPRTQRRGARPNQQPKQFSNIGPAPVASPAPSRAPRAARFPVASQDPPANGNSIATHGRYVSQAAFNAHAEPAPRNVVFNHSAKLKEYNGGWHAVARIYLTPHASKSNGLFIAFINSEKYCEWQTSTLHSCSASTEVTDTGAIDYEVMPTFKSAAGHLKPYLIKFRSRGVQEKFVQTLRGLNDGQFVHSAGAPPSALVQTNGTSTPTPPPTPKPLAAPAIQATTEQKPPAPNHLALTTKATAEQRPQAPKPLTTPVLSEDPLAVATGTPPTSAPAVEPTLINLDEELPTDRENRPGQSEPSAAELLATLKPFTYPTCLEPGEIQAVRDSVPGLYESFLKVFSQLDTVSPTIKDGIRAGICDYFLAKFPNSHVEIEKEVSDGINAIDGAIKPKRLQYSCNQLLSMRWSGKNPPAFLGELAFLPKPGRTQDTREGGIAIQLSPAITHTSVVTCQTGIVTAVKADVVAAVANQSGSAAAQTSATAVQANTEPGAPGDPEGLDVPPPTTPRQSESEQTPPMATPGRHFLGKLLSSAARVSPTDPVVRLSEGMARLSLHHGDFPEQQRGTSASRGSPTVSVAVPQTPICEKKVQQAPVQETQAERAQAQQTLVQQKPAQRAPTQQTPIQHKGLAASRHAR</sequence>
<dbReference type="PANTHER" id="PTHR48125:SF12">
    <property type="entry name" value="AT HOOK TRANSCRIPTION FACTOR FAMILY-RELATED"/>
    <property type="match status" value="1"/>
</dbReference>
<feature type="region of interest" description="Disordered" evidence="1">
    <location>
        <begin position="711"/>
        <end position="731"/>
    </location>
</feature>
<evidence type="ECO:0000313" key="2">
    <source>
        <dbReference type="EMBL" id="KAK3359053.1"/>
    </source>
</evidence>
<feature type="compositionally biased region" description="Polar residues" evidence="1">
    <location>
        <begin position="662"/>
        <end position="672"/>
    </location>
</feature>
<feature type="compositionally biased region" description="Polar residues" evidence="1">
    <location>
        <begin position="167"/>
        <end position="176"/>
    </location>
</feature>
<feature type="compositionally biased region" description="Low complexity" evidence="1">
    <location>
        <begin position="179"/>
        <end position="200"/>
    </location>
</feature>
<name>A0AAJ0HPY7_9PEZI</name>
<accession>A0AAJ0HPY7</accession>
<proteinExistence type="predicted"/>
<feature type="compositionally biased region" description="Low complexity" evidence="1">
    <location>
        <begin position="750"/>
        <end position="762"/>
    </location>
</feature>
<feature type="region of interest" description="Disordered" evidence="1">
    <location>
        <begin position="342"/>
        <end position="372"/>
    </location>
</feature>